<dbReference type="PANTHER" id="PTHR47219:SF9">
    <property type="entry name" value="GTPASE ACTIVATING PROTEIN AND CENTROSOME-ASSOCIATED, ISOFORM B"/>
    <property type="match status" value="1"/>
</dbReference>
<dbReference type="InterPro" id="IPR035969">
    <property type="entry name" value="Rab-GAP_TBC_sf"/>
</dbReference>
<dbReference type="SUPFAM" id="SSF47923">
    <property type="entry name" value="Ypt/Rab-GAP domain of gyp1p"/>
    <property type="match status" value="2"/>
</dbReference>
<evidence type="ECO:0000259" key="2">
    <source>
        <dbReference type="PROSITE" id="PS50086"/>
    </source>
</evidence>
<dbReference type="Pfam" id="PF00566">
    <property type="entry name" value="RabGAP-TBC"/>
    <property type="match status" value="1"/>
</dbReference>
<accession>A0ABR2VCQ8</accession>
<protein>
    <recommendedName>
        <fullName evidence="2">Rab-GAP TBC domain-containing protein</fullName>
    </recommendedName>
</protein>
<dbReference type="PANTHER" id="PTHR47219">
    <property type="entry name" value="RAB GTPASE-ACTIVATING PROTEIN 1-LIKE"/>
    <property type="match status" value="1"/>
</dbReference>
<dbReference type="PROSITE" id="PS50086">
    <property type="entry name" value="TBC_RABGAP"/>
    <property type="match status" value="1"/>
</dbReference>
<organism evidence="3 4">
    <name type="scientific">Seiridium unicorne</name>
    <dbReference type="NCBI Taxonomy" id="138068"/>
    <lineage>
        <taxon>Eukaryota</taxon>
        <taxon>Fungi</taxon>
        <taxon>Dikarya</taxon>
        <taxon>Ascomycota</taxon>
        <taxon>Pezizomycotina</taxon>
        <taxon>Sordariomycetes</taxon>
        <taxon>Xylariomycetidae</taxon>
        <taxon>Amphisphaeriales</taxon>
        <taxon>Sporocadaceae</taxon>
        <taxon>Seiridium</taxon>
    </lineage>
</organism>
<dbReference type="Gene3D" id="1.10.472.80">
    <property type="entry name" value="Ypt/Rab-GAP domain of gyp1p, domain 3"/>
    <property type="match status" value="1"/>
</dbReference>
<dbReference type="Gene3D" id="1.10.8.270">
    <property type="entry name" value="putative rabgap domain of human tbc1 domain family member 14 like domains"/>
    <property type="match status" value="1"/>
</dbReference>
<feature type="compositionally biased region" description="Polar residues" evidence="1">
    <location>
        <begin position="117"/>
        <end position="126"/>
    </location>
</feature>
<proteinExistence type="predicted"/>
<feature type="region of interest" description="Disordered" evidence="1">
    <location>
        <begin position="160"/>
        <end position="512"/>
    </location>
</feature>
<evidence type="ECO:0000313" key="3">
    <source>
        <dbReference type="EMBL" id="KAK9424683.1"/>
    </source>
</evidence>
<evidence type="ECO:0000256" key="1">
    <source>
        <dbReference type="SAM" id="MobiDB-lite"/>
    </source>
</evidence>
<evidence type="ECO:0000313" key="4">
    <source>
        <dbReference type="Proteomes" id="UP001408356"/>
    </source>
</evidence>
<comment type="caution">
    <text evidence="3">The sequence shown here is derived from an EMBL/GenBank/DDBJ whole genome shotgun (WGS) entry which is preliminary data.</text>
</comment>
<name>A0ABR2VCQ8_9PEZI</name>
<sequence length="988" mass="109454">MMPPQRYASARYKSRPAAFIPFKDDTNLVALRYDQTTQAEPPIPIPPAKSPLRYKRAAATRPTSCVSTPGPAPVVITPPYPPPSGPLPLPPTEEHPAFRTLSTARTYIDDPKRDSGHATTLSSQAHTFYEESSEDEDPFPYEKIGSFRRPKFVPELLVPPLRIGSTSPTSLYSDYQSRGYSVDGTNNHSRTSIPLSSPGLSEANTVSPTSPTTPPPNFPDKTSSSSIFSRRSFSFRSAGPSMKSTKRLKKKHQPQAVVEDHEETPALSPKGAKTAASAPLVNVAPPPRNGDGHDRARSPNSPKLSGASAPDGDDFADFVHQISFSKRGSIMLGGKRPSRHAATMSNDSGFAQREPAQEQRPPRAFPLAPSTIPKPSLDGAAPSIIVEGDEPRRSVASERATTPPVEAPSSPKSPQHPPSIRLIPIDVERESQKVRSLYEPGEGLRWEDGGRVSSYGERLEPTVEVPSDVDENASRRSLSPSRSINPADQPGAPTPATGIPESAAPSALRPDEPLRNAYELAGGIEDWEDVQVEDVDRYGFIAPRRPMTPSSAPPTVMDSPKQYSPRKRRNVLARKDAAQHSQYLGTKRGPSRKMSARSLHTQASGFSTTSRRSTRSALRQAANLLPHNKDRRWMDEAGEMLAQQHGFISIGDDAGTGQLADEYKHKESSRTEKWRKMAKVIKPGKDGEGMFFEFDTKNPKLIERTWKGIPDRWRAAAWYSFLSTSARDSKKPLATEEELVAKFHSLQDQPSPDDVQIDLDVPRTISQHIMFRRRYRGGQRLLFRVLHALSLYFPVTGYVQGMASLAATLLSYYDEEKCFVMLVRLWELRGLKRLYSPNFVELMEALQDFEKYWLAEKGVAKSLKELCIDPTAYGTRWYLTLFHLSIPFSSFLRIWDVFMLLGESPPDPPSPTAETGKQVSQHASSKGLEILHATSTSIVLALSEHIIDSEFENAMKALTSFVPIKNDDLLMKVVRAEYKQHLGKTKKT</sequence>
<dbReference type="SMART" id="SM00164">
    <property type="entry name" value="TBC"/>
    <property type="match status" value="1"/>
</dbReference>
<keyword evidence="4" id="KW-1185">Reference proteome</keyword>
<feature type="compositionally biased region" description="Low complexity" evidence="1">
    <location>
        <begin position="223"/>
        <end position="237"/>
    </location>
</feature>
<feature type="region of interest" description="Disordered" evidence="1">
    <location>
        <begin position="542"/>
        <end position="617"/>
    </location>
</feature>
<dbReference type="InterPro" id="IPR000195">
    <property type="entry name" value="Rab-GAP-TBC_dom"/>
</dbReference>
<feature type="region of interest" description="Disordered" evidence="1">
    <location>
        <begin position="108"/>
        <end position="142"/>
    </location>
</feature>
<dbReference type="InterPro" id="IPR050302">
    <property type="entry name" value="Rab_GAP_TBC_domain"/>
</dbReference>
<dbReference type="EMBL" id="JARVKF010000035">
    <property type="protein sequence ID" value="KAK9424683.1"/>
    <property type="molecule type" value="Genomic_DNA"/>
</dbReference>
<dbReference type="Proteomes" id="UP001408356">
    <property type="component" value="Unassembled WGS sequence"/>
</dbReference>
<feature type="compositionally biased region" description="Polar residues" evidence="1">
    <location>
        <begin position="475"/>
        <end position="486"/>
    </location>
</feature>
<feature type="compositionally biased region" description="Basic residues" evidence="1">
    <location>
        <begin position="244"/>
        <end position="253"/>
    </location>
</feature>
<feature type="compositionally biased region" description="Polar residues" evidence="1">
    <location>
        <begin position="164"/>
        <end position="206"/>
    </location>
</feature>
<reference evidence="3 4" key="1">
    <citation type="journal article" date="2024" name="J. Plant Pathol.">
        <title>Sequence and assembly of the genome of Seiridium unicorne, isolate CBS 538.82, causal agent of cypress canker disease.</title>
        <authorList>
            <person name="Scali E."/>
            <person name="Rocca G.D."/>
            <person name="Danti R."/>
            <person name="Garbelotto M."/>
            <person name="Barberini S."/>
            <person name="Baroncelli R."/>
            <person name="Emiliani G."/>
        </authorList>
    </citation>
    <scope>NUCLEOTIDE SEQUENCE [LARGE SCALE GENOMIC DNA]</scope>
    <source>
        <strain evidence="3 4">BM-138-508</strain>
    </source>
</reference>
<feature type="domain" description="Rab-GAP TBC" evidence="2">
    <location>
        <begin position="708"/>
        <end position="902"/>
    </location>
</feature>
<gene>
    <name evidence="3" type="ORF">SUNI508_03560</name>
</gene>
<feature type="region of interest" description="Disordered" evidence="1">
    <location>
        <begin position="38"/>
        <end position="70"/>
    </location>
</feature>